<evidence type="ECO:0000313" key="2">
    <source>
        <dbReference type="Proteomes" id="UP001501585"/>
    </source>
</evidence>
<gene>
    <name evidence="1" type="ORF">GCM10009799_52480</name>
</gene>
<organism evidence="1 2">
    <name type="scientific">Nocardiopsis rhodophaea</name>
    <dbReference type="NCBI Taxonomy" id="280238"/>
    <lineage>
        <taxon>Bacteria</taxon>
        <taxon>Bacillati</taxon>
        <taxon>Actinomycetota</taxon>
        <taxon>Actinomycetes</taxon>
        <taxon>Streptosporangiales</taxon>
        <taxon>Nocardiopsidaceae</taxon>
        <taxon>Nocardiopsis</taxon>
    </lineage>
</organism>
<comment type="caution">
    <text evidence="1">The sequence shown here is derived from an EMBL/GenBank/DDBJ whole genome shotgun (WGS) entry which is preliminary data.</text>
</comment>
<name>A0ABP5FBW3_9ACTN</name>
<accession>A0ABP5FBW3</accession>
<keyword evidence="2" id="KW-1185">Reference proteome</keyword>
<proteinExistence type="predicted"/>
<reference evidence="2" key="1">
    <citation type="journal article" date="2019" name="Int. J. Syst. Evol. Microbiol.">
        <title>The Global Catalogue of Microorganisms (GCM) 10K type strain sequencing project: providing services to taxonomists for standard genome sequencing and annotation.</title>
        <authorList>
            <consortium name="The Broad Institute Genomics Platform"/>
            <consortium name="The Broad Institute Genome Sequencing Center for Infectious Disease"/>
            <person name="Wu L."/>
            <person name="Ma J."/>
        </authorList>
    </citation>
    <scope>NUCLEOTIDE SEQUENCE [LARGE SCALE GENOMIC DNA]</scope>
    <source>
        <strain evidence="2">JCM 15313</strain>
    </source>
</reference>
<evidence type="ECO:0000313" key="1">
    <source>
        <dbReference type="EMBL" id="GAA2018936.1"/>
    </source>
</evidence>
<sequence length="43" mass="4593">MKAERGPRGAVPSSAELEEFRVNLAGPPAKPEYVLVTDSARVP</sequence>
<dbReference type="EMBL" id="BAAAPC010000069">
    <property type="protein sequence ID" value="GAA2018936.1"/>
    <property type="molecule type" value="Genomic_DNA"/>
</dbReference>
<dbReference type="Proteomes" id="UP001501585">
    <property type="component" value="Unassembled WGS sequence"/>
</dbReference>
<protein>
    <submittedName>
        <fullName evidence="1">Uncharacterized protein</fullName>
    </submittedName>
</protein>